<evidence type="ECO:0000313" key="3">
    <source>
        <dbReference type="Proteomes" id="UP001470230"/>
    </source>
</evidence>
<keyword evidence="1" id="KW-0472">Membrane</keyword>
<evidence type="ECO:0008006" key="4">
    <source>
        <dbReference type="Google" id="ProtNLM"/>
    </source>
</evidence>
<keyword evidence="1" id="KW-0812">Transmembrane</keyword>
<proteinExistence type="predicted"/>
<protein>
    <recommendedName>
        <fullName evidence="4">F-box domain-containing protein</fullName>
    </recommendedName>
</protein>
<evidence type="ECO:0000256" key="1">
    <source>
        <dbReference type="SAM" id="Phobius"/>
    </source>
</evidence>
<reference evidence="2 3" key="1">
    <citation type="submission" date="2024-04" db="EMBL/GenBank/DDBJ databases">
        <title>Tritrichomonas musculus Genome.</title>
        <authorList>
            <person name="Alves-Ferreira E."/>
            <person name="Grigg M."/>
            <person name="Lorenzi H."/>
            <person name="Galac M."/>
        </authorList>
    </citation>
    <scope>NUCLEOTIDE SEQUENCE [LARGE SCALE GENOMIC DNA]</scope>
    <source>
        <strain evidence="2 3">EAF2021</strain>
    </source>
</reference>
<name>A0ABR2JK73_9EUKA</name>
<evidence type="ECO:0000313" key="2">
    <source>
        <dbReference type="EMBL" id="KAK8878300.1"/>
    </source>
</evidence>
<sequence>MRTLFDFINLPLRERIVLFRKGVEKLRLASDSSLFKRLILYQIDFLNELSYYASNFLNDNFKMSQFFIELFKYDKENYQKEINRINNFLTNSSLIEFVNKSILLKPIGNFLTKYIHNYTFSKENISLRFLFQDSESFNNAIKRIINYSDRDYEIPVLLSIQKSLQKIVKKDSTFEKEFNFDALKINSILKDMKEITIRQFLIKYTKHDFGDYLNNFATFLNFVSKLHQKYFSKYNPSLFYKIKEIGNLIRNKETRFPSIFETIDDGSSIIIDVFYDFTKSIIENKEPNEVLKSIPKSFLDFDKTVNNIINFDTEKSLSFKNFNETIVIEKLGKFTFYDLVPLDKIILWLDKSAQIAKEKNDITIGNFRFELNNSTGLFRDLSDFVKRSAETPIINIIISLFKQYVHTEIDIDTTFEKIKGLMRDIVDDEKIGITKFENIITFKPKPSNNKNKRIIKLAMPIVIVTLLLIAIIVTIVAKMAKLTDSFNKKENFDDLDTQQFNDDDLLLEAGDPSNKL</sequence>
<feature type="transmembrane region" description="Helical" evidence="1">
    <location>
        <begin position="457"/>
        <end position="480"/>
    </location>
</feature>
<keyword evidence="3" id="KW-1185">Reference proteome</keyword>
<keyword evidence="1" id="KW-1133">Transmembrane helix</keyword>
<organism evidence="2 3">
    <name type="scientific">Tritrichomonas musculus</name>
    <dbReference type="NCBI Taxonomy" id="1915356"/>
    <lineage>
        <taxon>Eukaryota</taxon>
        <taxon>Metamonada</taxon>
        <taxon>Parabasalia</taxon>
        <taxon>Tritrichomonadida</taxon>
        <taxon>Tritrichomonadidae</taxon>
        <taxon>Tritrichomonas</taxon>
    </lineage>
</organism>
<gene>
    <name evidence="2" type="ORF">M9Y10_005065</name>
</gene>
<comment type="caution">
    <text evidence="2">The sequence shown here is derived from an EMBL/GenBank/DDBJ whole genome shotgun (WGS) entry which is preliminary data.</text>
</comment>
<dbReference type="EMBL" id="JAPFFF010000011">
    <property type="protein sequence ID" value="KAK8878300.1"/>
    <property type="molecule type" value="Genomic_DNA"/>
</dbReference>
<dbReference type="Proteomes" id="UP001470230">
    <property type="component" value="Unassembled WGS sequence"/>
</dbReference>
<accession>A0ABR2JK73</accession>